<evidence type="ECO:0000256" key="1">
    <source>
        <dbReference type="ARBA" id="ARBA00022801"/>
    </source>
</evidence>
<evidence type="ECO:0000259" key="2">
    <source>
        <dbReference type="Pfam" id="PF07859"/>
    </source>
</evidence>
<dbReference type="InterPro" id="IPR050300">
    <property type="entry name" value="GDXG_lipolytic_enzyme"/>
</dbReference>
<keyword evidence="4" id="KW-1185">Reference proteome</keyword>
<proteinExistence type="predicted"/>
<dbReference type="PANTHER" id="PTHR48081">
    <property type="entry name" value="AB HYDROLASE SUPERFAMILY PROTEIN C4A8.06C"/>
    <property type="match status" value="1"/>
</dbReference>
<feature type="domain" description="Alpha/beta hydrolase fold-3" evidence="2">
    <location>
        <begin position="130"/>
        <end position="279"/>
    </location>
</feature>
<dbReference type="PANTHER" id="PTHR48081:SF18">
    <property type="entry name" value="ALPHA_BETA HYDROLASE FOLD-3 DOMAIN-CONTAINING PROTEIN"/>
    <property type="match status" value="1"/>
</dbReference>
<dbReference type="OrthoDB" id="2152029at2759"/>
<dbReference type="RefSeq" id="XP_018701732.1">
    <property type="nucleotide sequence ID" value="XM_018851136.1"/>
</dbReference>
<name>A0A162IFL9_CORFA</name>
<protein>
    <submittedName>
        <fullName evidence="3">Alpha/beta hydrolase fold-3</fullName>
    </submittedName>
</protein>
<evidence type="ECO:0000313" key="3">
    <source>
        <dbReference type="EMBL" id="OAA56465.1"/>
    </source>
</evidence>
<dbReference type="GeneID" id="30023825"/>
<sequence>MEPTATVTAAPMRLIDYLSLIWKVPIILCRFASLFVIRCTWPRSKVYSLHWRQKLPLTLLAAVSRTLNIRQLNATIARRPLSGQQIAQYCAANGLGHGHVTVPQPRGAAFPPASLHVVTLEGADPEGPTVFYAHGGGYQSPMRAAGCVPMVTHMAKACSASEIVFLEYSLTPAVRYPGQLAQAVEGLRYLIDQGRSPSKLILGGDSAGGHLIASVLLHLQEPCPGIAPLELKDGQRLGAAVLLSPWLRMSEERAAARVNEAYDFLLSKHVDNFARLFDPTAGQVWGHIIEGEDAKTRWARAVGREQPAPPVVGKLLITAGSAELLFDSCDEFAREYVGAKTLSMDSKAKEADVKEMMRAESVLLAVGPNEVHVQPALDASQGYYDGGTMKAITYFLQEFE</sequence>
<dbReference type="EMBL" id="AZHB01000022">
    <property type="protein sequence ID" value="OAA56465.1"/>
    <property type="molecule type" value="Genomic_DNA"/>
</dbReference>
<reference evidence="3 4" key="1">
    <citation type="journal article" date="2016" name="Genome Biol. Evol.">
        <title>Divergent and convergent evolution of fungal pathogenicity.</title>
        <authorList>
            <person name="Shang Y."/>
            <person name="Xiao G."/>
            <person name="Zheng P."/>
            <person name="Cen K."/>
            <person name="Zhan S."/>
            <person name="Wang C."/>
        </authorList>
    </citation>
    <scope>NUCLEOTIDE SEQUENCE [LARGE SCALE GENOMIC DNA]</scope>
    <source>
        <strain evidence="3 4">ARSEF 2679</strain>
    </source>
</reference>
<dbReference type="InterPro" id="IPR013094">
    <property type="entry name" value="AB_hydrolase_3"/>
</dbReference>
<dbReference type="Gene3D" id="3.40.50.1820">
    <property type="entry name" value="alpha/beta hydrolase"/>
    <property type="match status" value="1"/>
</dbReference>
<dbReference type="AlphaFoldDB" id="A0A162IFL9"/>
<dbReference type="SUPFAM" id="SSF53474">
    <property type="entry name" value="alpha/beta-Hydrolases"/>
    <property type="match status" value="1"/>
</dbReference>
<dbReference type="GO" id="GO:0016787">
    <property type="term" value="F:hydrolase activity"/>
    <property type="evidence" value="ECO:0007669"/>
    <property type="project" value="UniProtKB-KW"/>
</dbReference>
<gene>
    <name evidence="3" type="ORF">ISF_07533</name>
</gene>
<dbReference type="Pfam" id="PF07859">
    <property type="entry name" value="Abhydrolase_3"/>
    <property type="match status" value="1"/>
</dbReference>
<dbReference type="Proteomes" id="UP000076744">
    <property type="component" value="Unassembled WGS sequence"/>
</dbReference>
<evidence type="ECO:0000313" key="4">
    <source>
        <dbReference type="Proteomes" id="UP000076744"/>
    </source>
</evidence>
<accession>A0A162IFL9</accession>
<dbReference type="InterPro" id="IPR029058">
    <property type="entry name" value="AB_hydrolase_fold"/>
</dbReference>
<comment type="caution">
    <text evidence="3">The sequence shown here is derived from an EMBL/GenBank/DDBJ whole genome shotgun (WGS) entry which is preliminary data.</text>
</comment>
<organism evidence="3 4">
    <name type="scientific">Cordyceps fumosorosea (strain ARSEF 2679)</name>
    <name type="common">Isaria fumosorosea</name>
    <dbReference type="NCBI Taxonomy" id="1081104"/>
    <lineage>
        <taxon>Eukaryota</taxon>
        <taxon>Fungi</taxon>
        <taxon>Dikarya</taxon>
        <taxon>Ascomycota</taxon>
        <taxon>Pezizomycotina</taxon>
        <taxon>Sordariomycetes</taxon>
        <taxon>Hypocreomycetidae</taxon>
        <taxon>Hypocreales</taxon>
        <taxon>Cordycipitaceae</taxon>
        <taxon>Cordyceps</taxon>
    </lineage>
</organism>
<dbReference type="STRING" id="1081104.A0A162IFL9"/>
<keyword evidence="1 3" id="KW-0378">Hydrolase</keyword>